<dbReference type="STRING" id="59374.FSU_2363"/>
<dbReference type="Pfam" id="PF02163">
    <property type="entry name" value="Peptidase_M50"/>
    <property type="match status" value="1"/>
</dbReference>
<keyword evidence="10 11" id="KW-0472">Membrane</keyword>
<dbReference type="KEGG" id="fsc:FSU_2363"/>
<evidence type="ECO:0000256" key="9">
    <source>
        <dbReference type="ARBA" id="ARBA00023049"/>
    </source>
</evidence>
<evidence type="ECO:0000256" key="6">
    <source>
        <dbReference type="ARBA" id="ARBA00022801"/>
    </source>
</evidence>
<protein>
    <recommendedName>
        <fullName evidence="11">Zinc metalloprotease</fullName>
        <ecNumber evidence="11">3.4.24.-</ecNumber>
    </recommendedName>
</protein>
<comment type="subcellular location">
    <subcellularLocation>
        <location evidence="2">Membrane</location>
        <topology evidence="2">Multi-pass membrane protein</topology>
    </subcellularLocation>
</comment>
<gene>
    <name evidence="13" type="ordered locus">Fisuc_1861</name>
    <name evidence="14" type="ordered locus">FSU_2363</name>
</gene>
<feature type="domain" description="PDZ" evidence="12">
    <location>
        <begin position="120"/>
        <end position="193"/>
    </location>
</feature>
<comment type="cofactor">
    <cofactor evidence="1 11">
        <name>Zn(2+)</name>
        <dbReference type="ChEBI" id="CHEBI:29105"/>
    </cofactor>
</comment>
<dbReference type="EMBL" id="CP001792">
    <property type="protein sequence ID" value="ACX75453.1"/>
    <property type="molecule type" value="Genomic_DNA"/>
</dbReference>
<keyword evidence="7 11" id="KW-0862">Zinc</keyword>
<dbReference type="InterPro" id="IPR004387">
    <property type="entry name" value="Pept_M50_Zn"/>
</dbReference>
<evidence type="ECO:0000256" key="2">
    <source>
        <dbReference type="ARBA" id="ARBA00004141"/>
    </source>
</evidence>
<keyword evidence="8 11" id="KW-1133">Transmembrane helix</keyword>
<comment type="similarity">
    <text evidence="3 11">Belongs to the peptidase M50B family.</text>
</comment>
<keyword evidence="9 11" id="KW-0482">Metalloprotease</keyword>
<dbReference type="GO" id="GO:0046872">
    <property type="term" value="F:metal ion binding"/>
    <property type="evidence" value="ECO:0007669"/>
    <property type="project" value="UniProtKB-KW"/>
</dbReference>
<dbReference type="InterPro" id="IPR036034">
    <property type="entry name" value="PDZ_sf"/>
</dbReference>
<dbReference type="SUPFAM" id="SSF50156">
    <property type="entry name" value="PDZ domain-like"/>
    <property type="match status" value="2"/>
</dbReference>
<dbReference type="Pfam" id="PF17820">
    <property type="entry name" value="PDZ_6"/>
    <property type="match status" value="2"/>
</dbReference>
<keyword evidence="16" id="KW-1185">Reference proteome</keyword>
<dbReference type="InterPro" id="IPR001478">
    <property type="entry name" value="PDZ"/>
</dbReference>
<keyword evidence="5 11" id="KW-0812">Transmembrane</keyword>
<name>C9RII2_FIBSS</name>
<dbReference type="AlphaFoldDB" id="C9RII2"/>
<accession>C9RII2</accession>
<dbReference type="CDD" id="cd23081">
    <property type="entry name" value="cpPDZ_EcRseP-like"/>
    <property type="match status" value="1"/>
</dbReference>
<evidence type="ECO:0000313" key="16">
    <source>
        <dbReference type="Proteomes" id="UP000001497"/>
    </source>
</evidence>
<dbReference type="CDD" id="cd06163">
    <property type="entry name" value="S2P-M50_PDZ_RseP-like"/>
    <property type="match status" value="1"/>
</dbReference>
<evidence type="ECO:0000256" key="8">
    <source>
        <dbReference type="ARBA" id="ARBA00022989"/>
    </source>
</evidence>
<dbReference type="Gene3D" id="2.30.42.10">
    <property type="match status" value="2"/>
</dbReference>
<dbReference type="CDD" id="cd23082">
    <property type="entry name" value="cpPDZ1_EcRseP-like"/>
    <property type="match status" value="1"/>
</dbReference>
<keyword evidence="11" id="KW-0479">Metal-binding</keyword>
<dbReference type="InterPro" id="IPR041489">
    <property type="entry name" value="PDZ_6"/>
</dbReference>
<evidence type="ECO:0000313" key="14">
    <source>
        <dbReference type="EMBL" id="ADL26629.1"/>
    </source>
</evidence>
<dbReference type="eggNOG" id="COG0750">
    <property type="taxonomic scope" value="Bacteria"/>
</dbReference>
<feature type="transmembrane region" description="Helical" evidence="11">
    <location>
        <begin position="103"/>
        <end position="127"/>
    </location>
</feature>
<evidence type="ECO:0000256" key="10">
    <source>
        <dbReference type="ARBA" id="ARBA00023136"/>
    </source>
</evidence>
<feature type="transmembrane region" description="Helical" evidence="11">
    <location>
        <begin position="435"/>
        <end position="459"/>
    </location>
</feature>
<keyword evidence="6 11" id="KW-0378">Hydrolase</keyword>
<dbReference type="KEGG" id="fsu:Fisuc_1861"/>
<dbReference type="RefSeq" id="WP_014546522.1">
    <property type="nucleotide sequence ID" value="NC_013410.1"/>
</dbReference>
<dbReference type="NCBIfam" id="TIGR00054">
    <property type="entry name" value="RIP metalloprotease RseP"/>
    <property type="match status" value="1"/>
</dbReference>
<proteinExistence type="inferred from homology"/>
<evidence type="ECO:0000256" key="1">
    <source>
        <dbReference type="ARBA" id="ARBA00001947"/>
    </source>
</evidence>
<dbReference type="PANTHER" id="PTHR42837:SF2">
    <property type="entry name" value="MEMBRANE METALLOPROTEASE ARASP2, CHLOROPLASTIC-RELATED"/>
    <property type="match status" value="1"/>
</dbReference>
<evidence type="ECO:0000259" key="12">
    <source>
        <dbReference type="SMART" id="SM00228"/>
    </source>
</evidence>
<evidence type="ECO:0000256" key="7">
    <source>
        <dbReference type="ARBA" id="ARBA00022833"/>
    </source>
</evidence>
<reference evidence="13 16" key="1">
    <citation type="submission" date="2009-10" db="EMBL/GenBank/DDBJ databases">
        <title>Complete sequence of Fibrobacter succinogenes subsp. succinogenes S85.</title>
        <authorList>
            <consortium name="US DOE Joint Genome Institute"/>
            <person name="Lucas S."/>
            <person name="Copeland A."/>
            <person name="Lapidus A."/>
            <person name="Glavina del Rio T."/>
            <person name="Tice H."/>
            <person name="Bruce D."/>
            <person name="Goodwin L."/>
            <person name="Pitluck S."/>
            <person name="Chertkov O."/>
            <person name="Detter J.C."/>
            <person name="Han C."/>
            <person name="Tapia R."/>
            <person name="Larimer F."/>
            <person name="Land M."/>
            <person name="Hauser L."/>
            <person name="Kyrpides N."/>
            <person name="Mikhailova N."/>
            <person name="Weimer P.J."/>
            <person name="Stevenson D.M."/>
            <person name="Boyum J."/>
            <person name="Brumm P.I."/>
            <person name="Mead D."/>
        </authorList>
    </citation>
    <scope>NUCLEOTIDE SEQUENCE [LARGE SCALE GENOMIC DNA]</scope>
    <source>
        <strain evidence="16">ATCC 19169 / S85</strain>
        <strain evidence="13">S85</strain>
    </source>
</reference>
<evidence type="ECO:0000256" key="3">
    <source>
        <dbReference type="ARBA" id="ARBA00007931"/>
    </source>
</evidence>
<dbReference type="EC" id="3.4.24.-" evidence="11"/>
<dbReference type="EMBL" id="CP002158">
    <property type="protein sequence ID" value="ADL26629.1"/>
    <property type="molecule type" value="Genomic_DNA"/>
</dbReference>
<reference evidence="14" key="3">
    <citation type="submission" date="2010-08" db="EMBL/GenBank/DDBJ databases">
        <authorList>
            <person name="Durkin A.S."/>
            <person name="Nelson K.E."/>
            <person name="Morrison M."/>
            <person name="Forsberg C.W."/>
            <person name="Wilson D.B."/>
            <person name="Russell J.B."/>
            <person name="Cann I.K.O."/>
            <person name="Mackie R.I."/>
            <person name="White B.A."/>
        </authorList>
    </citation>
    <scope>NUCLEOTIDE SEQUENCE</scope>
    <source>
        <strain evidence="14">S85</strain>
    </source>
</reference>
<reference evidence="15" key="2">
    <citation type="submission" date="2010-08" db="EMBL/GenBank/DDBJ databases">
        <title>Complete sequence of Fibrobacter succinogenes subsp. succinogenes S85.</title>
        <authorList>
            <person name="Durkin A.S."/>
            <person name="Nelson K.E."/>
            <person name="Morrison M."/>
            <person name="Forsberg C.W."/>
            <person name="Wilson D.B."/>
            <person name="Russell J.B."/>
            <person name="Cann I.K.O."/>
            <person name="Mackie R.I."/>
            <person name="White B.A."/>
        </authorList>
    </citation>
    <scope>NUCLEOTIDE SEQUENCE [LARGE SCALE GENOMIC DNA]</scope>
    <source>
        <strain evidence="15">ATCC 19169 / S85</strain>
    </source>
</reference>
<evidence type="ECO:0000313" key="13">
    <source>
        <dbReference type="EMBL" id="ACX75453.1"/>
    </source>
</evidence>
<dbReference type="GO" id="GO:0006508">
    <property type="term" value="P:proteolysis"/>
    <property type="evidence" value="ECO:0007669"/>
    <property type="project" value="UniProtKB-KW"/>
</dbReference>
<dbReference type="InterPro" id="IPR008915">
    <property type="entry name" value="Peptidase_M50"/>
</dbReference>
<keyword evidence="4 14" id="KW-0645">Protease</keyword>
<dbReference type="GO" id="GO:0016020">
    <property type="term" value="C:membrane"/>
    <property type="evidence" value="ECO:0007669"/>
    <property type="project" value="UniProtKB-SubCell"/>
</dbReference>
<dbReference type="GO" id="GO:0004222">
    <property type="term" value="F:metalloendopeptidase activity"/>
    <property type="evidence" value="ECO:0007669"/>
    <property type="project" value="InterPro"/>
</dbReference>
<evidence type="ECO:0000313" key="15">
    <source>
        <dbReference type="Proteomes" id="UP000000517"/>
    </source>
</evidence>
<organism evidence="14 15">
    <name type="scientific">Fibrobacter succinogenes (strain ATCC 19169 / S85)</name>
    <dbReference type="NCBI Taxonomy" id="59374"/>
    <lineage>
        <taxon>Bacteria</taxon>
        <taxon>Pseudomonadati</taxon>
        <taxon>Fibrobacterota</taxon>
        <taxon>Fibrobacteria</taxon>
        <taxon>Fibrobacterales</taxon>
        <taxon>Fibrobacteraceae</taxon>
        <taxon>Fibrobacter</taxon>
    </lineage>
</organism>
<dbReference type="SMART" id="SM00228">
    <property type="entry name" value="PDZ"/>
    <property type="match status" value="2"/>
</dbReference>
<dbReference type="HOGENOM" id="CLU_025778_0_2_0"/>
<feature type="transmembrane region" description="Helical" evidence="11">
    <location>
        <begin position="12"/>
        <end position="33"/>
    </location>
</feature>
<feature type="transmembrane region" description="Helical" evidence="11">
    <location>
        <begin position="384"/>
        <end position="414"/>
    </location>
</feature>
<evidence type="ECO:0000256" key="5">
    <source>
        <dbReference type="ARBA" id="ARBA00022692"/>
    </source>
</evidence>
<dbReference type="Proteomes" id="UP000000517">
    <property type="component" value="Chromosome"/>
</dbReference>
<dbReference type="Proteomes" id="UP000001497">
    <property type="component" value="Chromosome"/>
</dbReference>
<feature type="domain" description="PDZ" evidence="12">
    <location>
        <begin position="222"/>
        <end position="289"/>
    </location>
</feature>
<dbReference type="PANTHER" id="PTHR42837">
    <property type="entry name" value="REGULATOR OF SIGMA-E PROTEASE RSEP"/>
    <property type="match status" value="1"/>
</dbReference>
<sequence length="460" mass="50415">MISSILNNLLMFILGLLALSFLVTIHELGHFIVAKWNKVRVNTFSVGFGKKLFRFKKGETEYCISAIPFGGYVAMAGENPDSIEDGKGPSQDDFLGKSVGARAAIAFAGPFVNIAFAFILLIFLYMVGVQEPDNKNLIIGFVAKNSSAEIAGIQPGDTITAINGKETQGWDDFREQIGVSLGADVMLEVHRGGEPLAIKVVPQELVIPAADSTSDPIKMGIGDIGIYPRNRVIVRLPPKEGSAAQKAGIMRGDTIFEINGEHISRYEEVVRLIDGSKGAEVNVTLLRDGKKVDVKMTPAYNEEFKRYIVGIQMGYVMFSETHLVRRGPIEAFEKTCATSWKMTTSIFRYFKRLFQGQVKVDAFSGPVSIVAVMGNVWMSGFQDFLMLLALISINLGVMNLLPLAITDGGLLLFLGIEKVRGKPLSLKTQSVIQNVAAAFFISFFVFITILDFGKISLFLK</sequence>
<evidence type="ECO:0000256" key="11">
    <source>
        <dbReference type="RuleBase" id="RU362031"/>
    </source>
</evidence>
<dbReference type="OrthoDB" id="9782003at2"/>
<evidence type="ECO:0000256" key="4">
    <source>
        <dbReference type="ARBA" id="ARBA00022670"/>
    </source>
</evidence>